<evidence type="ECO:0000313" key="4">
    <source>
        <dbReference type="Proteomes" id="UP000198424"/>
    </source>
</evidence>
<name>A0A086AIP0_FLAHY</name>
<dbReference type="Proteomes" id="UP000198424">
    <property type="component" value="Unassembled WGS sequence"/>
</dbReference>
<sequence length="120" mass="13939">METNDNKKADDFIKELKSSFYFRTLTPQREKEGIYHANIKFTSYIKLIYTVQDLLKIALHTLENSDLENSSQIEDPAFHLTSILEIAIQLLPCSEAEGLDKLHKLYLETNSENKNEQMDN</sequence>
<reference evidence="2 4" key="2">
    <citation type="submission" date="2016-11" db="EMBL/GenBank/DDBJ databases">
        <title>Whole genomes of Flavobacteriaceae.</title>
        <authorList>
            <person name="Stine C."/>
            <person name="Li C."/>
            <person name="Tadesse D."/>
        </authorList>
    </citation>
    <scope>NUCLEOTIDE SEQUENCE [LARGE SCALE GENOMIC DNA]</scope>
    <source>
        <strain evidence="2 4">ATCC 29551</strain>
    </source>
</reference>
<comment type="caution">
    <text evidence="1">The sequence shown here is derived from an EMBL/GenBank/DDBJ whole genome shotgun (WGS) entry which is preliminary data.</text>
</comment>
<dbReference type="EMBL" id="JPRM01000014">
    <property type="protein sequence ID" value="KFF16554.1"/>
    <property type="molecule type" value="Genomic_DNA"/>
</dbReference>
<dbReference type="eggNOG" id="ENOG502ZY9M">
    <property type="taxonomic scope" value="Bacteria"/>
</dbReference>
<dbReference type="AlphaFoldDB" id="A0A086AIP0"/>
<protein>
    <submittedName>
        <fullName evidence="1">Uncharacterized protein</fullName>
    </submittedName>
</protein>
<dbReference type="RefSeq" id="WP_035621485.1">
    <property type="nucleotide sequence ID" value="NZ_JBEWQG010000018.1"/>
</dbReference>
<evidence type="ECO:0000313" key="1">
    <source>
        <dbReference type="EMBL" id="KFF16554.1"/>
    </source>
</evidence>
<accession>A0A086AIP0</accession>
<dbReference type="STRING" id="991.IW20_10320"/>
<evidence type="ECO:0000313" key="2">
    <source>
        <dbReference type="EMBL" id="OXA90213.1"/>
    </source>
</evidence>
<dbReference type="Proteomes" id="UP000028712">
    <property type="component" value="Unassembled WGS sequence"/>
</dbReference>
<keyword evidence="4" id="KW-1185">Reference proteome</keyword>
<dbReference type="EMBL" id="MUGY01000028">
    <property type="protein sequence ID" value="OXA90213.1"/>
    <property type="molecule type" value="Genomic_DNA"/>
</dbReference>
<dbReference type="OrthoDB" id="1359385at2"/>
<organism evidence="1 3">
    <name type="scientific">Flavobacterium hydatis</name>
    <name type="common">Cytophaga aquatilis</name>
    <dbReference type="NCBI Taxonomy" id="991"/>
    <lineage>
        <taxon>Bacteria</taxon>
        <taxon>Pseudomonadati</taxon>
        <taxon>Bacteroidota</taxon>
        <taxon>Flavobacteriia</taxon>
        <taxon>Flavobacteriales</taxon>
        <taxon>Flavobacteriaceae</taxon>
        <taxon>Flavobacterium</taxon>
    </lineage>
</organism>
<gene>
    <name evidence="2" type="ORF">B0A62_19255</name>
    <name evidence="1" type="ORF">IW20_10320</name>
</gene>
<reference evidence="1 3" key="1">
    <citation type="submission" date="2014-07" db="EMBL/GenBank/DDBJ databases">
        <title>Genome of Flavobacterium hydatis DSM 2063.</title>
        <authorList>
            <person name="Pipes S.E."/>
            <person name="Stropko S.J."/>
            <person name="Newman J.D."/>
        </authorList>
    </citation>
    <scope>NUCLEOTIDE SEQUENCE [LARGE SCALE GENOMIC DNA]</scope>
    <source>
        <strain evidence="1 3">DSM 2063</strain>
    </source>
</reference>
<proteinExistence type="predicted"/>
<evidence type="ECO:0000313" key="3">
    <source>
        <dbReference type="Proteomes" id="UP000028712"/>
    </source>
</evidence>